<dbReference type="InterPro" id="IPR014854">
    <property type="entry name" value="Nse4_C"/>
</dbReference>
<dbReference type="GO" id="GO:0006310">
    <property type="term" value="P:DNA recombination"/>
    <property type="evidence" value="ECO:0007669"/>
    <property type="project" value="UniProtKB-UniRule"/>
</dbReference>
<feature type="compositionally biased region" description="Basic and acidic residues" evidence="8">
    <location>
        <begin position="15"/>
        <end position="24"/>
    </location>
</feature>
<dbReference type="Pfam" id="PF08743">
    <property type="entry name" value="Nse4_C"/>
    <property type="match status" value="1"/>
</dbReference>
<evidence type="ECO:0000256" key="8">
    <source>
        <dbReference type="SAM" id="MobiDB-lite"/>
    </source>
</evidence>
<comment type="caution">
    <text evidence="11">The sequence shown here is derived from an EMBL/GenBank/DDBJ whole genome shotgun (WGS) entry which is preliminary data.</text>
</comment>
<dbReference type="EMBL" id="MU826837">
    <property type="protein sequence ID" value="KAJ7372344.1"/>
    <property type="molecule type" value="Genomic_DNA"/>
</dbReference>
<dbReference type="Proteomes" id="UP001163046">
    <property type="component" value="Unassembled WGS sequence"/>
</dbReference>
<feature type="domain" description="Nse4/EID protein Nse3/MAGE-binding" evidence="10">
    <location>
        <begin position="76"/>
        <end position="130"/>
    </location>
</feature>
<keyword evidence="3 7" id="KW-0227">DNA damage</keyword>
<evidence type="ECO:0000256" key="2">
    <source>
        <dbReference type="ARBA" id="ARBA00008997"/>
    </source>
</evidence>
<sequence length="349" mass="39873">MGEDGAGCSDDYDPADPKVDPRERRRIRYEYRELIAETQKNRHDFIKPESTGLHNALDKAEELFSEVRLTREAVLDSHFLVLASNLGSQQAQQLQTHLVTFDPDTFVQKLITFMGGRNITDASREDDEDEEMPSRRRNPPPPLRLDWKKLGRKASVAFRRTPNLDFMFGPLSMEPPVIRRPVRDNNIKKGKPDPTQLVKPKQLEKVEVQGEATTKEVDRLHQVLYDNTVSGEEVTPVCLFNFIVNPHSFGQTIENLFHLSFLVRDGRAEISLDNGLPFVSYEETPGEDEQTVKQQVVVHLTLKEYQEIVKTFNITESMIPPRPKVNHGNSAGPSNRGNENDEEEEEDDN</sequence>
<feature type="region of interest" description="Disordered" evidence="8">
    <location>
        <begin position="318"/>
        <end position="349"/>
    </location>
</feature>
<feature type="region of interest" description="Disordered" evidence="8">
    <location>
        <begin position="1"/>
        <end position="24"/>
    </location>
</feature>
<feature type="region of interest" description="Disordered" evidence="8">
    <location>
        <begin position="118"/>
        <end position="142"/>
    </location>
</feature>
<reference evidence="11" key="1">
    <citation type="submission" date="2023-01" db="EMBL/GenBank/DDBJ databases">
        <title>Genome assembly of the deep-sea coral Lophelia pertusa.</title>
        <authorList>
            <person name="Herrera S."/>
            <person name="Cordes E."/>
        </authorList>
    </citation>
    <scope>NUCLEOTIDE SEQUENCE</scope>
    <source>
        <strain evidence="11">USNM1676648</strain>
        <tissue evidence="11">Polyp</tissue>
    </source>
</reference>
<dbReference type="PANTHER" id="PTHR16140:SF0">
    <property type="entry name" value="NON-STRUCTURAL MAINTENANCE OF CHROMOSOMES ELEMENT 4"/>
    <property type="match status" value="1"/>
</dbReference>
<dbReference type="GO" id="GO:0005634">
    <property type="term" value="C:nucleus"/>
    <property type="evidence" value="ECO:0007669"/>
    <property type="project" value="UniProtKB-SubCell"/>
</dbReference>
<evidence type="ECO:0000256" key="4">
    <source>
        <dbReference type="ARBA" id="ARBA00023172"/>
    </source>
</evidence>
<dbReference type="InterPro" id="IPR027786">
    <property type="entry name" value="Nse4/EID"/>
</dbReference>
<feature type="domain" description="Non-structural maintenance of chromosome element 4 C-terminal" evidence="9">
    <location>
        <begin position="236"/>
        <end position="319"/>
    </location>
</feature>
<gene>
    <name evidence="11" type="primary">NSMCE4A_3</name>
    <name evidence="11" type="ORF">OS493_019789</name>
</gene>
<comment type="subunit">
    <text evidence="7">Component of the SMC5-SMC6 complex.</text>
</comment>
<comment type="similarity">
    <text evidence="2 7">Belongs to the NSE4 family.</text>
</comment>
<keyword evidence="5 7" id="KW-0234">DNA repair</keyword>
<keyword evidence="6 7" id="KW-0539">Nucleus</keyword>
<keyword evidence="12" id="KW-1185">Reference proteome</keyword>
<dbReference type="Pfam" id="PF15412">
    <property type="entry name" value="Nse4-Nse3_bdg"/>
    <property type="match status" value="1"/>
</dbReference>
<evidence type="ECO:0000256" key="6">
    <source>
        <dbReference type="ARBA" id="ARBA00023242"/>
    </source>
</evidence>
<dbReference type="InterPro" id="IPR029225">
    <property type="entry name" value="Nse4_Nse3-bd"/>
</dbReference>
<evidence type="ECO:0000256" key="3">
    <source>
        <dbReference type="ARBA" id="ARBA00022763"/>
    </source>
</evidence>
<feature type="compositionally biased region" description="Acidic residues" evidence="8">
    <location>
        <begin position="340"/>
        <end position="349"/>
    </location>
</feature>
<dbReference type="AlphaFoldDB" id="A0A9X0CSY4"/>
<evidence type="ECO:0000313" key="12">
    <source>
        <dbReference type="Proteomes" id="UP001163046"/>
    </source>
</evidence>
<evidence type="ECO:0000259" key="9">
    <source>
        <dbReference type="Pfam" id="PF08743"/>
    </source>
</evidence>
<evidence type="ECO:0000313" key="11">
    <source>
        <dbReference type="EMBL" id="KAJ7372344.1"/>
    </source>
</evidence>
<evidence type="ECO:0000259" key="10">
    <source>
        <dbReference type="Pfam" id="PF15412"/>
    </source>
</evidence>
<evidence type="ECO:0000256" key="1">
    <source>
        <dbReference type="ARBA" id="ARBA00004123"/>
    </source>
</evidence>
<protein>
    <recommendedName>
        <fullName evidence="7">Non-structural maintenance of chromosomes element 4</fullName>
    </recommendedName>
</protein>
<evidence type="ECO:0000256" key="5">
    <source>
        <dbReference type="ARBA" id="ARBA00023204"/>
    </source>
</evidence>
<feature type="compositionally biased region" description="Polar residues" evidence="8">
    <location>
        <begin position="327"/>
        <end position="337"/>
    </location>
</feature>
<dbReference type="PANTHER" id="PTHR16140">
    <property type="entry name" value="NON-STRUCTURAL MAINTENANCE OF CHROMOSOMES ELEMENT 4"/>
    <property type="match status" value="1"/>
</dbReference>
<proteinExistence type="inferred from homology"/>
<organism evidence="11 12">
    <name type="scientific">Desmophyllum pertusum</name>
    <dbReference type="NCBI Taxonomy" id="174260"/>
    <lineage>
        <taxon>Eukaryota</taxon>
        <taxon>Metazoa</taxon>
        <taxon>Cnidaria</taxon>
        <taxon>Anthozoa</taxon>
        <taxon>Hexacorallia</taxon>
        <taxon>Scleractinia</taxon>
        <taxon>Caryophylliina</taxon>
        <taxon>Caryophylliidae</taxon>
        <taxon>Desmophyllum</taxon>
    </lineage>
</organism>
<keyword evidence="4 7" id="KW-0233">DNA recombination</keyword>
<dbReference type="OrthoDB" id="361242at2759"/>
<dbReference type="GO" id="GO:0030915">
    <property type="term" value="C:Smc5-Smc6 complex"/>
    <property type="evidence" value="ECO:0007669"/>
    <property type="project" value="UniProtKB-UniRule"/>
</dbReference>
<dbReference type="GO" id="GO:0006281">
    <property type="term" value="P:DNA repair"/>
    <property type="evidence" value="ECO:0007669"/>
    <property type="project" value="UniProtKB-UniRule"/>
</dbReference>
<comment type="subcellular location">
    <subcellularLocation>
        <location evidence="1 7">Nucleus</location>
    </subcellularLocation>
</comment>
<accession>A0A9X0CSY4</accession>
<evidence type="ECO:0000256" key="7">
    <source>
        <dbReference type="RuleBase" id="RU365071"/>
    </source>
</evidence>
<name>A0A9X0CSY4_9CNID</name>
<comment type="function">
    <text evidence="7">Component of the SMC5-SMC6 complex, that promotes sister chromatid alignment after DNA damage and facilitates double-stranded DNA breaks (DSBs) repair via homologous recombination between sister chromatids.</text>
</comment>